<dbReference type="EnsemblPlants" id="Zm00001eb261150_T001">
    <property type="protein sequence ID" value="Zm00001eb261150_P001"/>
    <property type="gene ID" value="Zm00001eb261150"/>
</dbReference>
<organism evidence="1 2">
    <name type="scientific">Zea mays</name>
    <name type="common">Maize</name>
    <dbReference type="NCBI Taxonomy" id="4577"/>
    <lineage>
        <taxon>Eukaryota</taxon>
        <taxon>Viridiplantae</taxon>
        <taxon>Streptophyta</taxon>
        <taxon>Embryophyta</taxon>
        <taxon>Tracheophyta</taxon>
        <taxon>Spermatophyta</taxon>
        <taxon>Magnoliopsida</taxon>
        <taxon>Liliopsida</taxon>
        <taxon>Poales</taxon>
        <taxon>Poaceae</taxon>
        <taxon>PACMAD clade</taxon>
        <taxon>Panicoideae</taxon>
        <taxon>Andropogonodae</taxon>
        <taxon>Andropogoneae</taxon>
        <taxon>Tripsacinae</taxon>
        <taxon>Zea</taxon>
    </lineage>
</organism>
<accession>A0A804PQ07</accession>
<proteinExistence type="predicted"/>
<sequence>MGPIHLHLLHGSRSAAAMVAPGSVRTHVQLQQAGDAALCVILVGEPGTPRLHTLQHCSDIVADAVVLSTETGTALLYFVVLAGHHSQHSRFAADGVRDLGVVKPSCIQGGKGITNLRPNLQIAFDRVRRRLLVADSFWEVCVSRGTCRGVPMVDAPYARVAHSYETRRRRWLASARGDRSIMDFPSSFAESNRHCLRSRLHYMRSAQHTHITIPLEKTYIDALRDAYPNRSYYGGPEHTCRYCGAVFFVPGACKKRFIYSTTKTCIQSLLQGGRSIWSLTKGHHMCLLISCHLMAMHARKDF</sequence>
<dbReference type="InParanoid" id="A0A804PQ07"/>
<name>A0A804PQ07_MAIZE</name>
<dbReference type="Gramene" id="Zm00001eb261150_T001">
    <property type="protein sequence ID" value="Zm00001eb261150_P001"/>
    <property type="gene ID" value="Zm00001eb261150"/>
</dbReference>
<dbReference type="Proteomes" id="UP000007305">
    <property type="component" value="Chromosome 6"/>
</dbReference>
<protein>
    <submittedName>
        <fullName evidence="1">Uncharacterized protein</fullName>
    </submittedName>
</protein>
<reference evidence="1" key="3">
    <citation type="submission" date="2021-05" db="UniProtKB">
        <authorList>
            <consortium name="EnsemblPlants"/>
        </authorList>
    </citation>
    <scope>IDENTIFICATION</scope>
    <source>
        <strain evidence="1">cv. B73</strain>
    </source>
</reference>
<dbReference type="AlphaFoldDB" id="A0A804PQ07"/>
<reference evidence="1" key="2">
    <citation type="submission" date="2019-07" db="EMBL/GenBank/DDBJ databases">
        <authorList>
            <person name="Seetharam A."/>
            <person name="Woodhouse M."/>
            <person name="Cannon E."/>
        </authorList>
    </citation>
    <scope>NUCLEOTIDE SEQUENCE [LARGE SCALE GENOMIC DNA]</scope>
    <source>
        <strain evidence="1">cv. B73</strain>
    </source>
</reference>
<evidence type="ECO:0000313" key="1">
    <source>
        <dbReference type="EnsemblPlants" id="Zm00001eb261150_P001"/>
    </source>
</evidence>
<reference evidence="2" key="1">
    <citation type="journal article" date="2009" name="Science">
        <title>The B73 maize genome: complexity, diversity, and dynamics.</title>
        <authorList>
            <person name="Schnable P.S."/>
            <person name="Ware D."/>
            <person name="Fulton R.S."/>
            <person name="Stein J.C."/>
            <person name="Wei F."/>
            <person name="Pasternak S."/>
            <person name="Liang C."/>
            <person name="Zhang J."/>
            <person name="Fulton L."/>
            <person name="Graves T.A."/>
            <person name="Minx P."/>
            <person name="Reily A.D."/>
            <person name="Courtney L."/>
            <person name="Kruchowski S.S."/>
            <person name="Tomlinson C."/>
            <person name="Strong C."/>
            <person name="Delehaunty K."/>
            <person name="Fronick C."/>
            <person name="Courtney B."/>
            <person name="Rock S.M."/>
            <person name="Belter E."/>
            <person name="Du F."/>
            <person name="Kim K."/>
            <person name="Abbott R.M."/>
            <person name="Cotton M."/>
            <person name="Levy A."/>
            <person name="Marchetto P."/>
            <person name="Ochoa K."/>
            <person name="Jackson S.M."/>
            <person name="Gillam B."/>
            <person name="Chen W."/>
            <person name="Yan L."/>
            <person name="Higginbotham J."/>
            <person name="Cardenas M."/>
            <person name="Waligorski J."/>
            <person name="Applebaum E."/>
            <person name="Phelps L."/>
            <person name="Falcone J."/>
            <person name="Kanchi K."/>
            <person name="Thane T."/>
            <person name="Scimone A."/>
            <person name="Thane N."/>
            <person name="Henke J."/>
            <person name="Wang T."/>
            <person name="Ruppert J."/>
            <person name="Shah N."/>
            <person name="Rotter K."/>
            <person name="Hodges J."/>
            <person name="Ingenthron E."/>
            <person name="Cordes M."/>
            <person name="Kohlberg S."/>
            <person name="Sgro J."/>
            <person name="Delgado B."/>
            <person name="Mead K."/>
            <person name="Chinwalla A."/>
            <person name="Leonard S."/>
            <person name="Crouse K."/>
            <person name="Collura K."/>
            <person name="Kudrna D."/>
            <person name="Currie J."/>
            <person name="He R."/>
            <person name="Angelova A."/>
            <person name="Rajasekar S."/>
            <person name="Mueller T."/>
            <person name="Lomeli R."/>
            <person name="Scara G."/>
            <person name="Ko A."/>
            <person name="Delaney K."/>
            <person name="Wissotski M."/>
            <person name="Lopez G."/>
            <person name="Campos D."/>
            <person name="Braidotti M."/>
            <person name="Ashley E."/>
            <person name="Golser W."/>
            <person name="Kim H."/>
            <person name="Lee S."/>
            <person name="Lin J."/>
            <person name="Dujmic Z."/>
            <person name="Kim W."/>
            <person name="Talag J."/>
            <person name="Zuccolo A."/>
            <person name="Fan C."/>
            <person name="Sebastian A."/>
            <person name="Kramer M."/>
            <person name="Spiegel L."/>
            <person name="Nascimento L."/>
            <person name="Zutavern T."/>
            <person name="Miller B."/>
            <person name="Ambroise C."/>
            <person name="Muller S."/>
            <person name="Spooner W."/>
            <person name="Narechania A."/>
            <person name="Ren L."/>
            <person name="Wei S."/>
            <person name="Kumari S."/>
            <person name="Faga B."/>
            <person name="Levy M.J."/>
            <person name="McMahan L."/>
            <person name="Van Buren P."/>
            <person name="Vaughn M.W."/>
            <person name="Ying K."/>
            <person name="Yeh C.-T."/>
            <person name="Emrich S.J."/>
            <person name="Jia Y."/>
            <person name="Kalyanaraman A."/>
            <person name="Hsia A.-P."/>
            <person name="Barbazuk W.B."/>
            <person name="Baucom R.S."/>
            <person name="Brutnell T.P."/>
            <person name="Carpita N.C."/>
            <person name="Chaparro C."/>
            <person name="Chia J.-M."/>
            <person name="Deragon J.-M."/>
            <person name="Estill J.C."/>
            <person name="Fu Y."/>
            <person name="Jeddeloh J.A."/>
            <person name="Han Y."/>
            <person name="Lee H."/>
            <person name="Li P."/>
            <person name="Lisch D.R."/>
            <person name="Liu S."/>
            <person name="Liu Z."/>
            <person name="Nagel D.H."/>
            <person name="McCann M.C."/>
            <person name="SanMiguel P."/>
            <person name="Myers A.M."/>
            <person name="Nettleton D."/>
            <person name="Nguyen J."/>
            <person name="Penning B.W."/>
            <person name="Ponnala L."/>
            <person name="Schneider K.L."/>
            <person name="Schwartz D.C."/>
            <person name="Sharma A."/>
            <person name="Soderlund C."/>
            <person name="Springer N.M."/>
            <person name="Sun Q."/>
            <person name="Wang H."/>
            <person name="Waterman M."/>
            <person name="Westerman R."/>
            <person name="Wolfgruber T.K."/>
            <person name="Yang L."/>
            <person name="Yu Y."/>
            <person name="Zhang L."/>
            <person name="Zhou S."/>
            <person name="Zhu Q."/>
            <person name="Bennetzen J.L."/>
            <person name="Dawe R.K."/>
            <person name="Jiang J."/>
            <person name="Jiang N."/>
            <person name="Presting G.G."/>
            <person name="Wessler S.R."/>
            <person name="Aluru S."/>
            <person name="Martienssen R.A."/>
            <person name="Clifton S.W."/>
            <person name="McCombie W.R."/>
            <person name="Wing R.A."/>
            <person name="Wilson R.K."/>
        </authorList>
    </citation>
    <scope>NUCLEOTIDE SEQUENCE [LARGE SCALE GENOMIC DNA]</scope>
    <source>
        <strain evidence="2">cv. B73</strain>
    </source>
</reference>
<keyword evidence="2" id="KW-1185">Reference proteome</keyword>
<evidence type="ECO:0000313" key="2">
    <source>
        <dbReference type="Proteomes" id="UP000007305"/>
    </source>
</evidence>